<proteinExistence type="predicted"/>
<evidence type="ECO:0000313" key="1">
    <source>
        <dbReference type="EMBL" id="RVW77644.1"/>
    </source>
</evidence>
<protein>
    <submittedName>
        <fullName evidence="1">Uncharacterized protein</fullName>
    </submittedName>
</protein>
<sequence>MFKEIATNVRHGFDKKGSTVHVSNSMQGFLTIQTLNQNESSIVVGNGVKVPMVAPPGHFVYF</sequence>
<accession>A0A438GZE0</accession>
<gene>
    <name evidence="1" type="ORF">CK203_043016</name>
</gene>
<dbReference type="Proteomes" id="UP000288805">
    <property type="component" value="Unassembled WGS sequence"/>
</dbReference>
<dbReference type="AlphaFoldDB" id="A0A438GZE0"/>
<dbReference type="EMBL" id="QGNW01000310">
    <property type="protein sequence ID" value="RVW77644.1"/>
    <property type="molecule type" value="Genomic_DNA"/>
</dbReference>
<evidence type="ECO:0000313" key="2">
    <source>
        <dbReference type="Proteomes" id="UP000288805"/>
    </source>
</evidence>
<comment type="caution">
    <text evidence="1">The sequence shown here is derived from an EMBL/GenBank/DDBJ whole genome shotgun (WGS) entry which is preliminary data.</text>
</comment>
<organism evidence="1 2">
    <name type="scientific">Vitis vinifera</name>
    <name type="common">Grape</name>
    <dbReference type="NCBI Taxonomy" id="29760"/>
    <lineage>
        <taxon>Eukaryota</taxon>
        <taxon>Viridiplantae</taxon>
        <taxon>Streptophyta</taxon>
        <taxon>Embryophyta</taxon>
        <taxon>Tracheophyta</taxon>
        <taxon>Spermatophyta</taxon>
        <taxon>Magnoliopsida</taxon>
        <taxon>eudicotyledons</taxon>
        <taxon>Gunneridae</taxon>
        <taxon>Pentapetalae</taxon>
        <taxon>rosids</taxon>
        <taxon>Vitales</taxon>
        <taxon>Vitaceae</taxon>
        <taxon>Viteae</taxon>
        <taxon>Vitis</taxon>
    </lineage>
</organism>
<name>A0A438GZE0_VITVI</name>
<reference evidence="1 2" key="1">
    <citation type="journal article" date="2018" name="PLoS Genet.">
        <title>Population sequencing reveals clonal diversity and ancestral inbreeding in the grapevine cultivar Chardonnay.</title>
        <authorList>
            <person name="Roach M.J."/>
            <person name="Johnson D.L."/>
            <person name="Bohlmann J."/>
            <person name="van Vuuren H.J."/>
            <person name="Jones S.J."/>
            <person name="Pretorius I.S."/>
            <person name="Schmidt S.A."/>
            <person name="Borneman A.R."/>
        </authorList>
    </citation>
    <scope>NUCLEOTIDE SEQUENCE [LARGE SCALE GENOMIC DNA]</scope>
    <source>
        <strain evidence="2">cv. Chardonnay</strain>
        <tissue evidence="1">Leaf</tissue>
    </source>
</reference>